<dbReference type="Proteomes" id="UP000887579">
    <property type="component" value="Unplaced"/>
</dbReference>
<proteinExistence type="predicted"/>
<evidence type="ECO:0000313" key="1">
    <source>
        <dbReference type="Proteomes" id="UP000887579"/>
    </source>
</evidence>
<sequence>MEVDVAADEVFVDDDEEIDPLQKAKNGVEELWKPAYSKFTSDKIRSGIKSDEDYRGIVGAIKNKARGDTFTRNERQEYNWSERYTRKRVDGKKQLMRNEKIVLSDSKLFNVIYSKHIENMGKVSERFIFSGAKRCVEDRFFQPECVLKMIKNVFNWLIMI</sequence>
<reference evidence="2" key="1">
    <citation type="submission" date="2022-11" db="UniProtKB">
        <authorList>
            <consortium name="WormBaseParasite"/>
        </authorList>
    </citation>
    <scope>IDENTIFICATION</scope>
</reference>
<accession>A0AC34FCV8</accession>
<dbReference type="WBParaSite" id="ES5_v2.g15025.t1">
    <property type="protein sequence ID" value="ES5_v2.g15025.t1"/>
    <property type="gene ID" value="ES5_v2.g15025"/>
</dbReference>
<protein>
    <submittedName>
        <fullName evidence="2">Uncharacterized protein</fullName>
    </submittedName>
</protein>
<organism evidence="1 2">
    <name type="scientific">Panagrolaimus sp. ES5</name>
    <dbReference type="NCBI Taxonomy" id="591445"/>
    <lineage>
        <taxon>Eukaryota</taxon>
        <taxon>Metazoa</taxon>
        <taxon>Ecdysozoa</taxon>
        <taxon>Nematoda</taxon>
        <taxon>Chromadorea</taxon>
        <taxon>Rhabditida</taxon>
        <taxon>Tylenchina</taxon>
        <taxon>Panagrolaimomorpha</taxon>
        <taxon>Panagrolaimoidea</taxon>
        <taxon>Panagrolaimidae</taxon>
        <taxon>Panagrolaimus</taxon>
    </lineage>
</organism>
<evidence type="ECO:0000313" key="2">
    <source>
        <dbReference type="WBParaSite" id="ES5_v2.g15025.t1"/>
    </source>
</evidence>
<name>A0AC34FCV8_9BILA</name>